<keyword evidence="4 11" id="KW-0812">Transmembrane</keyword>
<evidence type="ECO:0000256" key="8">
    <source>
        <dbReference type="ARBA" id="ARBA00023134"/>
    </source>
</evidence>
<evidence type="ECO:0000313" key="12">
    <source>
        <dbReference type="EMBL" id="POS86083.1"/>
    </source>
</evidence>
<keyword evidence="8" id="KW-0342">GTP-binding</keyword>
<keyword evidence="13" id="KW-1185">Reference proteome</keyword>
<dbReference type="PANTHER" id="PTHR45909">
    <property type="entry name" value="ADP-RIBOSYLATION FACTOR-RELATED PROTEIN 1"/>
    <property type="match status" value="1"/>
</dbReference>
<comment type="subcellular location">
    <subcellularLocation>
        <location evidence="1">Endoplasmic reticulum membrane</location>
        <topology evidence="1">Single-pass membrane protein</topology>
    </subcellularLocation>
</comment>
<gene>
    <name evidence="12" type="ORF">EPUL_001581</name>
</gene>
<dbReference type="EMBL" id="PEDP01000414">
    <property type="protein sequence ID" value="POS86083.1"/>
    <property type="molecule type" value="Genomic_DNA"/>
</dbReference>
<comment type="similarity">
    <text evidence="2">Belongs to the SRP receptor beta subunit family.</text>
</comment>
<keyword evidence="9 11" id="KW-0472">Membrane</keyword>
<evidence type="ECO:0000256" key="10">
    <source>
        <dbReference type="ARBA" id="ARBA00023170"/>
    </source>
</evidence>
<dbReference type="PROSITE" id="PS51417">
    <property type="entry name" value="ARF"/>
    <property type="match status" value="1"/>
</dbReference>
<keyword evidence="6" id="KW-0256">Endoplasmic reticulum</keyword>
<dbReference type="InterPro" id="IPR027417">
    <property type="entry name" value="P-loop_NTPase"/>
</dbReference>
<dbReference type="InterPro" id="IPR024156">
    <property type="entry name" value="Small_GTPase_ARF"/>
</dbReference>
<keyword evidence="5" id="KW-0547">Nucleotide-binding</keyword>
<evidence type="ECO:0000256" key="9">
    <source>
        <dbReference type="ARBA" id="ARBA00023136"/>
    </source>
</evidence>
<keyword evidence="10" id="KW-0675">Receptor</keyword>
<comment type="caution">
    <text evidence="12">The sequence shown here is derived from an EMBL/GenBank/DDBJ whole genome shotgun (WGS) entry which is preliminary data.</text>
</comment>
<organism evidence="12 13">
    <name type="scientific">Erysiphe pulchra</name>
    <dbReference type="NCBI Taxonomy" id="225359"/>
    <lineage>
        <taxon>Eukaryota</taxon>
        <taxon>Fungi</taxon>
        <taxon>Dikarya</taxon>
        <taxon>Ascomycota</taxon>
        <taxon>Pezizomycotina</taxon>
        <taxon>Leotiomycetes</taxon>
        <taxon>Erysiphales</taxon>
        <taxon>Erysiphaceae</taxon>
        <taxon>Erysiphe</taxon>
    </lineage>
</organism>
<accession>A0A2S4PVK6</accession>
<evidence type="ECO:0000256" key="1">
    <source>
        <dbReference type="ARBA" id="ARBA00004389"/>
    </source>
</evidence>
<dbReference type="GO" id="GO:0005794">
    <property type="term" value="C:Golgi apparatus"/>
    <property type="evidence" value="ECO:0007669"/>
    <property type="project" value="TreeGrafter"/>
</dbReference>
<dbReference type="PANTHER" id="PTHR45909:SF1">
    <property type="entry name" value="ADP-RIBOSYLATION FACTOR-RELATED PROTEIN 1"/>
    <property type="match status" value="1"/>
</dbReference>
<dbReference type="InterPro" id="IPR019009">
    <property type="entry name" value="SRP_receptor_beta_su"/>
</dbReference>
<dbReference type="GO" id="GO:0005789">
    <property type="term" value="C:endoplasmic reticulum membrane"/>
    <property type="evidence" value="ECO:0007669"/>
    <property type="project" value="UniProtKB-SubCell"/>
</dbReference>
<dbReference type="GO" id="GO:0006886">
    <property type="term" value="P:intracellular protein transport"/>
    <property type="evidence" value="ECO:0007669"/>
    <property type="project" value="TreeGrafter"/>
</dbReference>
<dbReference type="GO" id="GO:0003924">
    <property type="term" value="F:GTPase activity"/>
    <property type="evidence" value="ECO:0007669"/>
    <property type="project" value="TreeGrafter"/>
</dbReference>
<dbReference type="GO" id="GO:0034067">
    <property type="term" value="P:protein localization to Golgi apparatus"/>
    <property type="evidence" value="ECO:0007669"/>
    <property type="project" value="TreeGrafter"/>
</dbReference>
<reference evidence="12 13" key="1">
    <citation type="submission" date="2017-10" db="EMBL/GenBank/DDBJ databases">
        <title>Development of genomic resources for the powdery mildew, Erysiphe pulchra.</title>
        <authorList>
            <person name="Wadl P.A."/>
            <person name="Mack B.M."/>
            <person name="Moore G."/>
            <person name="Beltz S.B."/>
        </authorList>
    </citation>
    <scope>NUCLEOTIDE SEQUENCE [LARGE SCALE GENOMIC DNA]</scope>
    <source>
        <strain evidence="12">Cflorida</strain>
    </source>
</reference>
<evidence type="ECO:0000256" key="11">
    <source>
        <dbReference type="SAM" id="Phobius"/>
    </source>
</evidence>
<dbReference type="GO" id="GO:0005525">
    <property type="term" value="F:GTP binding"/>
    <property type="evidence" value="ECO:0007669"/>
    <property type="project" value="UniProtKB-KW"/>
</dbReference>
<dbReference type="STRING" id="225359.A0A2S4PVK6"/>
<evidence type="ECO:0000256" key="6">
    <source>
        <dbReference type="ARBA" id="ARBA00022824"/>
    </source>
</evidence>
<feature type="transmembrane region" description="Helical" evidence="11">
    <location>
        <begin position="20"/>
        <end position="43"/>
    </location>
</feature>
<dbReference type="Pfam" id="PF09439">
    <property type="entry name" value="SRPRB"/>
    <property type="match status" value="1"/>
</dbReference>
<evidence type="ECO:0000256" key="7">
    <source>
        <dbReference type="ARBA" id="ARBA00022989"/>
    </source>
</evidence>
<dbReference type="AlphaFoldDB" id="A0A2S4PVK6"/>
<evidence type="ECO:0000256" key="4">
    <source>
        <dbReference type="ARBA" id="ARBA00022692"/>
    </source>
</evidence>
<evidence type="ECO:0000313" key="13">
    <source>
        <dbReference type="Proteomes" id="UP000237438"/>
    </source>
</evidence>
<dbReference type="Gene3D" id="3.40.50.300">
    <property type="entry name" value="P-loop containing nucleotide triphosphate hydrolases"/>
    <property type="match status" value="1"/>
</dbReference>
<name>A0A2S4PVK6_9PEZI</name>
<protein>
    <recommendedName>
        <fullName evidence="3">Signal recognition particle receptor subunit beta</fullName>
    </recommendedName>
</protein>
<evidence type="ECO:0000256" key="5">
    <source>
        <dbReference type="ARBA" id="ARBA00022741"/>
    </source>
</evidence>
<dbReference type="Proteomes" id="UP000237438">
    <property type="component" value="Unassembled WGS sequence"/>
</dbReference>
<dbReference type="GO" id="GO:0043001">
    <property type="term" value="P:Golgi to plasma membrane protein transport"/>
    <property type="evidence" value="ECO:0007669"/>
    <property type="project" value="TreeGrafter"/>
</dbReference>
<dbReference type="SUPFAM" id="SSF52540">
    <property type="entry name" value="P-loop containing nucleoside triphosphate hydrolases"/>
    <property type="match status" value="1"/>
</dbReference>
<keyword evidence="7 11" id="KW-1133">Transmembrane helix</keyword>
<proteinExistence type="inferred from homology"/>
<sequence length="292" mass="33084">MEITIATGLRRWIAPSMDLYSYELIVALLLVLTIPFILHYYFFRSSDYKTIPSILLLGPSDSGKTSLLTLLKLGQKAETHSSQTSTTVKIVLPSDKVTGSDKYRSVNDPSHYLNRKFLLTDTPGHGKLRYIARQNITNLQNLKGIIFIVDAARLKPGDYYLRHTAEYLYEVLLLLKKKAEKSNFVKATPVLIAANKMDLFTALPREIIKRNLESEISKLHEAKLNGLQDSGTAEDIGSEDGKDEWLGEKGSENFKFSQLEESINVPVDILSGHVKGEDPQIEEWWMWIARQL</sequence>
<evidence type="ECO:0000256" key="2">
    <source>
        <dbReference type="ARBA" id="ARBA00005619"/>
    </source>
</evidence>
<evidence type="ECO:0000256" key="3">
    <source>
        <dbReference type="ARBA" id="ARBA00020256"/>
    </source>
</evidence>
<dbReference type="OrthoDB" id="41266at2759"/>